<reference evidence="1 2" key="1">
    <citation type="submission" date="2019-06" db="EMBL/GenBank/DDBJ databases">
        <title>Sequencing the genomes of 1000 actinobacteria strains.</title>
        <authorList>
            <person name="Klenk H.-P."/>
        </authorList>
    </citation>
    <scope>NUCLEOTIDE SEQUENCE [LARGE SCALE GENOMIC DNA]</scope>
    <source>
        <strain evidence="1 2">DSM 43866</strain>
    </source>
</reference>
<evidence type="ECO:0000313" key="2">
    <source>
        <dbReference type="Proteomes" id="UP000320239"/>
    </source>
</evidence>
<dbReference type="AlphaFoldDB" id="A0A561WAX4"/>
<name>A0A561WAX4_ACTTI</name>
<keyword evidence="2" id="KW-1185">Reference proteome</keyword>
<organism evidence="1 2">
    <name type="scientific">Actinoplanes teichomyceticus</name>
    <dbReference type="NCBI Taxonomy" id="1867"/>
    <lineage>
        <taxon>Bacteria</taxon>
        <taxon>Bacillati</taxon>
        <taxon>Actinomycetota</taxon>
        <taxon>Actinomycetes</taxon>
        <taxon>Micromonosporales</taxon>
        <taxon>Micromonosporaceae</taxon>
        <taxon>Actinoplanes</taxon>
    </lineage>
</organism>
<gene>
    <name evidence="1" type="ORF">FHX34_103545</name>
</gene>
<accession>A0A561WAX4</accession>
<dbReference type="EMBL" id="VIWY01000003">
    <property type="protein sequence ID" value="TWG21016.1"/>
    <property type="molecule type" value="Genomic_DNA"/>
</dbReference>
<protein>
    <recommendedName>
        <fullName evidence="3">Transcriptional regulator</fullName>
    </recommendedName>
</protein>
<evidence type="ECO:0000313" key="1">
    <source>
        <dbReference type="EMBL" id="TWG21016.1"/>
    </source>
</evidence>
<proteinExistence type="predicted"/>
<evidence type="ECO:0008006" key="3">
    <source>
        <dbReference type="Google" id="ProtNLM"/>
    </source>
</evidence>
<sequence length="97" mass="10545">MHVAPPPPVEVRAGVFLKTDHFALVAKLLDLTTDAALSRAIKMDRITISRARDGIIGERFIAAVLSVFGEHAEKLAKYGVGVKFEDLFEIRDKAAAA</sequence>
<dbReference type="Proteomes" id="UP000320239">
    <property type="component" value="Unassembled WGS sequence"/>
</dbReference>
<comment type="caution">
    <text evidence="1">The sequence shown here is derived from an EMBL/GenBank/DDBJ whole genome shotgun (WGS) entry which is preliminary data.</text>
</comment>